<name>A0A3F3QJJ8_9EURO</name>
<accession>A0A3F3QJJ8</accession>
<gene>
    <name evidence="1" type="ORF">BDQ94DRAFT_132445</name>
</gene>
<dbReference type="AlphaFoldDB" id="A0A3F3QJJ8"/>
<sequence>MHVELIQNALLRNPILKVASYSKRPPGDVSIDISLLGTCRLQFDTFYGVLQSTNPCLTCRLVIVLALILCIPLDGVHGHNFSPGQP</sequence>
<dbReference type="RefSeq" id="XP_026632151.1">
    <property type="nucleotide sequence ID" value="XM_026764060.1"/>
</dbReference>
<evidence type="ECO:0000313" key="2">
    <source>
        <dbReference type="Proteomes" id="UP000253729"/>
    </source>
</evidence>
<organism evidence="1 2">
    <name type="scientific">Aspergillus welwitschiae</name>
    <dbReference type="NCBI Taxonomy" id="1341132"/>
    <lineage>
        <taxon>Eukaryota</taxon>
        <taxon>Fungi</taxon>
        <taxon>Dikarya</taxon>
        <taxon>Ascomycota</taxon>
        <taxon>Pezizomycotina</taxon>
        <taxon>Eurotiomycetes</taxon>
        <taxon>Eurotiomycetidae</taxon>
        <taxon>Eurotiales</taxon>
        <taxon>Aspergillaceae</taxon>
        <taxon>Aspergillus</taxon>
        <taxon>Aspergillus subgen. Circumdati</taxon>
    </lineage>
</organism>
<evidence type="ECO:0000313" key="1">
    <source>
        <dbReference type="EMBL" id="RDH39129.1"/>
    </source>
</evidence>
<dbReference type="GeneID" id="38132416"/>
<dbReference type="Proteomes" id="UP000253729">
    <property type="component" value="Unassembled WGS sequence"/>
</dbReference>
<dbReference type="EMBL" id="KZ852032">
    <property type="protein sequence ID" value="RDH39129.1"/>
    <property type="molecule type" value="Genomic_DNA"/>
</dbReference>
<protein>
    <submittedName>
        <fullName evidence="1">Uncharacterized protein</fullName>
    </submittedName>
</protein>
<reference evidence="1 2" key="1">
    <citation type="submission" date="2018-07" db="EMBL/GenBank/DDBJ databases">
        <title>The genomes of Aspergillus section Nigri reveals drivers in fungal speciation.</title>
        <authorList>
            <consortium name="DOE Joint Genome Institute"/>
            <person name="Vesth T.C."/>
            <person name="Nybo J."/>
            <person name="Theobald S."/>
            <person name="Brandl J."/>
            <person name="Frisvad J.C."/>
            <person name="Nielsen K.F."/>
            <person name="Lyhne E.K."/>
            <person name="Kogle M.E."/>
            <person name="Kuo A."/>
            <person name="Riley R."/>
            <person name="Clum A."/>
            <person name="Nolan M."/>
            <person name="Lipzen A."/>
            <person name="Salamov A."/>
            <person name="Henrissat B."/>
            <person name="Wiebenga A."/>
            <person name="De vries R.P."/>
            <person name="Grigoriev I.V."/>
            <person name="Mortensen U.H."/>
            <person name="Andersen M.R."/>
            <person name="Baker S.E."/>
        </authorList>
    </citation>
    <scope>NUCLEOTIDE SEQUENCE [LARGE SCALE GENOMIC DNA]</scope>
    <source>
        <strain evidence="1 2">CBS 139.54b</strain>
    </source>
</reference>
<keyword evidence="2" id="KW-1185">Reference proteome</keyword>
<proteinExistence type="predicted"/>